<evidence type="ECO:0000256" key="4">
    <source>
        <dbReference type="ARBA" id="ARBA00022525"/>
    </source>
</evidence>
<dbReference type="GO" id="GO:0070492">
    <property type="term" value="F:oligosaccharide binding"/>
    <property type="evidence" value="ECO:0007669"/>
    <property type="project" value="TreeGrafter"/>
</dbReference>
<dbReference type="EMBL" id="JXLN01012673">
    <property type="protein sequence ID" value="KPM08736.1"/>
    <property type="molecule type" value="Genomic_DNA"/>
</dbReference>
<dbReference type="AlphaFoldDB" id="A0A132ACL7"/>
<evidence type="ECO:0000313" key="9">
    <source>
        <dbReference type="EMBL" id="KPM08736.1"/>
    </source>
</evidence>
<dbReference type="GO" id="GO:0012505">
    <property type="term" value="C:endomembrane system"/>
    <property type="evidence" value="ECO:0007669"/>
    <property type="project" value="TreeGrafter"/>
</dbReference>
<dbReference type="GO" id="GO:0005975">
    <property type="term" value="P:carbohydrate metabolic process"/>
    <property type="evidence" value="ECO:0007669"/>
    <property type="project" value="InterPro"/>
</dbReference>
<gene>
    <name evidence="9" type="ORF">QR98_0072600</name>
</gene>
<dbReference type="GO" id="GO:0005764">
    <property type="term" value="C:lysosome"/>
    <property type="evidence" value="ECO:0007669"/>
    <property type="project" value="UniProtKB-SubCell"/>
</dbReference>
<comment type="subcellular location">
    <subcellularLocation>
        <location evidence="1">Lysosome</location>
    </subcellularLocation>
    <subcellularLocation>
        <location evidence="2">Secreted</location>
    </subcellularLocation>
</comment>
<dbReference type="SMART" id="SM00636">
    <property type="entry name" value="Glyco_18"/>
    <property type="match status" value="1"/>
</dbReference>
<dbReference type="PANTHER" id="PTHR46066:SF2">
    <property type="entry name" value="CHITINASE DOMAIN-CONTAINING PROTEIN 1"/>
    <property type="match status" value="1"/>
</dbReference>
<dbReference type="InterPro" id="IPR017853">
    <property type="entry name" value="GH"/>
</dbReference>
<dbReference type="FunFam" id="3.10.50.10:FF:000002">
    <property type="entry name" value="Chitinase domain-containing protein 1"/>
    <property type="match status" value="1"/>
</dbReference>
<sequence length="416" mass="48853">MQSIYSSVWFWKILFKCFYFERLILIYLIFISNRCSATLGKTDRRPTKIHKTIVQQSPVRETVFDRSLVVLNITAKDIVREYLSYSFKEVDKRNFNGTVLAYVTPWNSHGYDVAKIFARKFTHISPVWLQARLTPNDDDFIVEGKHDIDFGWMQELRNRNPNIKIVPRLIFERMTHSQYLSLLIHDSIVQQIGKHLTDLAKRYEFDGYVIEIWKAYGGQHRLDLAHMFQLISKELTRNHLELHIAVPPPLYYDDFMSTFQKEDIERLAAFSKGFSLMTYDYSDASRPGPNSPINWVRKCVQILAPKDTSPVRKKILIGLNFYGNDYSISGGGPILGNRYIEILDKHRPKFLWDDVSQEHYFEYKYSTQLKESSGRNRVFFPTLFSIRKRIDLASKMGTGISIWEIGQGLDYFYDLL</sequence>
<dbReference type="CDD" id="cd02876">
    <property type="entry name" value="GH18_SI-CLP"/>
    <property type="match status" value="1"/>
</dbReference>
<evidence type="ECO:0000256" key="1">
    <source>
        <dbReference type="ARBA" id="ARBA00004371"/>
    </source>
</evidence>
<dbReference type="InterPro" id="IPR011583">
    <property type="entry name" value="Chitinase_II/V-like_cat"/>
</dbReference>
<keyword evidence="4" id="KW-0964">Secreted</keyword>
<dbReference type="OrthoDB" id="10254444at2759"/>
<dbReference type="Proteomes" id="UP000616769">
    <property type="component" value="Unassembled WGS sequence"/>
</dbReference>
<dbReference type="Gene3D" id="3.10.50.10">
    <property type="match status" value="1"/>
</dbReference>
<organism evidence="9 10">
    <name type="scientific">Sarcoptes scabiei</name>
    <name type="common">Itch mite</name>
    <name type="synonym">Acarus scabiei</name>
    <dbReference type="NCBI Taxonomy" id="52283"/>
    <lineage>
        <taxon>Eukaryota</taxon>
        <taxon>Metazoa</taxon>
        <taxon>Ecdysozoa</taxon>
        <taxon>Arthropoda</taxon>
        <taxon>Chelicerata</taxon>
        <taxon>Arachnida</taxon>
        <taxon>Acari</taxon>
        <taxon>Acariformes</taxon>
        <taxon>Sarcoptiformes</taxon>
        <taxon>Astigmata</taxon>
        <taxon>Psoroptidia</taxon>
        <taxon>Sarcoptoidea</taxon>
        <taxon>Sarcoptidae</taxon>
        <taxon>Sarcoptinae</taxon>
        <taxon>Sarcoptes</taxon>
    </lineage>
</organism>
<reference evidence="9 10" key="1">
    <citation type="journal article" date="2015" name="Parasit. Vectors">
        <title>Draft genome of the scabies mite.</title>
        <authorList>
            <person name="Rider S.D.Jr."/>
            <person name="Morgan M.S."/>
            <person name="Arlian L.G."/>
        </authorList>
    </citation>
    <scope>NUCLEOTIDE SEQUENCE [LARGE SCALE GENOMIC DNA]</scope>
    <source>
        <strain evidence="9">Arlian Lab</strain>
    </source>
</reference>
<dbReference type="FunFam" id="3.20.20.80:FF:000028">
    <property type="entry name" value="Chitinase domain-containing protein 1"/>
    <property type="match status" value="1"/>
</dbReference>
<keyword evidence="6" id="KW-0458">Lysosome</keyword>
<evidence type="ECO:0000256" key="6">
    <source>
        <dbReference type="ARBA" id="ARBA00023228"/>
    </source>
</evidence>
<dbReference type="InterPro" id="IPR029070">
    <property type="entry name" value="Chitinase_insertion_sf"/>
</dbReference>
<evidence type="ECO:0000256" key="3">
    <source>
        <dbReference type="ARBA" id="ARBA00009336"/>
    </source>
</evidence>
<evidence type="ECO:0000256" key="7">
    <source>
        <dbReference type="ARBA" id="ARBA00040976"/>
    </source>
</evidence>
<dbReference type="SUPFAM" id="SSF51445">
    <property type="entry name" value="(Trans)glycosidases"/>
    <property type="match status" value="1"/>
</dbReference>
<dbReference type="Gene3D" id="3.20.20.80">
    <property type="entry name" value="Glycosidases"/>
    <property type="match status" value="1"/>
</dbReference>
<dbReference type="Pfam" id="PF00704">
    <property type="entry name" value="Glyco_hydro_18"/>
    <property type="match status" value="1"/>
</dbReference>
<evidence type="ECO:0000256" key="2">
    <source>
        <dbReference type="ARBA" id="ARBA00004613"/>
    </source>
</evidence>
<dbReference type="PROSITE" id="PS51910">
    <property type="entry name" value="GH18_2"/>
    <property type="match status" value="1"/>
</dbReference>
<dbReference type="InterPro" id="IPR001223">
    <property type="entry name" value="Glyco_hydro18_cat"/>
</dbReference>
<dbReference type="GO" id="GO:0005576">
    <property type="term" value="C:extracellular region"/>
    <property type="evidence" value="ECO:0007669"/>
    <property type="project" value="UniProtKB-SubCell"/>
</dbReference>
<comment type="similarity">
    <text evidence="3">Belongs to the glycosyl hydrolase 18 family.</text>
</comment>
<proteinExistence type="inferred from homology"/>
<protein>
    <recommendedName>
        <fullName evidence="7">Chitinase domain-containing protein 1</fullName>
    </recommendedName>
</protein>
<accession>A0A132ACL7</accession>
<evidence type="ECO:0000256" key="5">
    <source>
        <dbReference type="ARBA" id="ARBA00022729"/>
    </source>
</evidence>
<dbReference type="VEuPathDB" id="VectorBase:SSCA008669"/>
<evidence type="ECO:0000313" key="10">
    <source>
        <dbReference type="Proteomes" id="UP000616769"/>
    </source>
</evidence>
<evidence type="ECO:0000259" key="8">
    <source>
        <dbReference type="PROSITE" id="PS51910"/>
    </source>
</evidence>
<keyword evidence="5" id="KW-0732">Signal</keyword>
<comment type="caution">
    <text evidence="9">The sequence shown here is derived from an EMBL/GenBank/DDBJ whole genome shotgun (WGS) entry which is preliminary data.</text>
</comment>
<dbReference type="GO" id="GO:0008061">
    <property type="term" value="F:chitin binding"/>
    <property type="evidence" value="ECO:0007669"/>
    <property type="project" value="InterPro"/>
</dbReference>
<name>A0A132ACL7_SARSC</name>
<feature type="domain" description="GH18" evidence="8">
    <location>
        <begin position="97"/>
        <end position="416"/>
    </location>
</feature>
<dbReference type="SMR" id="A0A132ACL7"/>
<dbReference type="PANTHER" id="PTHR46066">
    <property type="entry name" value="CHITINASE DOMAIN-CONTAINING PROTEIN 1 FAMILY MEMBER"/>
    <property type="match status" value="1"/>
</dbReference>